<evidence type="ECO:0000313" key="1">
    <source>
        <dbReference type="EMBL" id="KAL2846312.1"/>
    </source>
</evidence>
<accession>A0ABR4K507</accession>
<dbReference type="EMBL" id="JBFXLR010000033">
    <property type="protein sequence ID" value="KAL2846312.1"/>
    <property type="molecule type" value="Genomic_DNA"/>
</dbReference>
<dbReference type="GeneID" id="98158361"/>
<reference evidence="1 2" key="1">
    <citation type="submission" date="2024-07" db="EMBL/GenBank/DDBJ databases">
        <title>Section-level genome sequencing and comparative genomics of Aspergillus sections Usti and Cavernicolus.</title>
        <authorList>
            <consortium name="Lawrence Berkeley National Laboratory"/>
            <person name="Nybo J.L."/>
            <person name="Vesth T.C."/>
            <person name="Theobald S."/>
            <person name="Frisvad J.C."/>
            <person name="Larsen T.O."/>
            <person name="Kjaerboelling I."/>
            <person name="Rothschild-Mancinelli K."/>
            <person name="Lyhne E.K."/>
            <person name="Kogle M.E."/>
            <person name="Barry K."/>
            <person name="Clum A."/>
            <person name="Na H."/>
            <person name="Ledsgaard L."/>
            <person name="Lin J."/>
            <person name="Lipzen A."/>
            <person name="Kuo A."/>
            <person name="Riley R."/>
            <person name="Mondo S."/>
            <person name="LaButti K."/>
            <person name="Haridas S."/>
            <person name="Pangalinan J."/>
            <person name="Salamov A.A."/>
            <person name="Simmons B.A."/>
            <person name="Magnuson J.K."/>
            <person name="Chen J."/>
            <person name="Drula E."/>
            <person name="Henrissat B."/>
            <person name="Wiebenga A."/>
            <person name="Lubbers R.J."/>
            <person name="Gomes A.C."/>
            <person name="Macurrencykelacurrency M.R."/>
            <person name="Stajich J."/>
            <person name="Grigoriev I.V."/>
            <person name="Mortensen U.H."/>
            <person name="De vries R.P."/>
            <person name="Baker S.E."/>
            <person name="Andersen M.R."/>
        </authorList>
    </citation>
    <scope>NUCLEOTIDE SEQUENCE [LARGE SCALE GENOMIC DNA]</scope>
    <source>
        <strain evidence="1 2">CBS 756.74</strain>
    </source>
</reference>
<name>A0ABR4K507_9EURO</name>
<dbReference type="RefSeq" id="XP_070897127.1">
    <property type="nucleotide sequence ID" value="XM_071043197.1"/>
</dbReference>
<comment type="caution">
    <text evidence="1">The sequence shown here is derived from an EMBL/GenBank/DDBJ whole genome shotgun (WGS) entry which is preliminary data.</text>
</comment>
<dbReference type="InterPro" id="IPR051678">
    <property type="entry name" value="AGP_Transferase"/>
</dbReference>
<dbReference type="Proteomes" id="UP001610444">
    <property type="component" value="Unassembled WGS sequence"/>
</dbReference>
<dbReference type="SUPFAM" id="SSF56112">
    <property type="entry name" value="Protein kinase-like (PK-like)"/>
    <property type="match status" value="1"/>
</dbReference>
<sequence>MSRSQKPEIFTYADFDLEALSMPSEIGRKILASEVVTLLYLRAHSDILAPELFDYCTTSKNDIRIPFILMSEPRGVPLLKFWTPANPSESNLCDKAKILSQLSAITWKLSYFQITECLSRSHVFNKRVFLDIPRGPFYSENKFYNSAVSAFLEHAETLNMSHHCFVAPVPKQNEYDTHSEYIQAVDLWNDFMAVGCKTESSTNRLDYVIVASTLRELIQRLGLATDNSNSFPLYHADLSVNNIYVDEDFNITCIIDWGFASSVPEFMLLAPPDLPQLRDEISQELYKPFSGGFLSAIPEFSEKTLAYRYQNLLGFSQDFVHGPSKDLEHYLLAQRPSDHFSQIYRRIQQDDMPTSQIKRDEQEYFDNKTLRYTIAKKLTLISEWGTQHDTTNSPRFQERVFLADSRLWKSIMQSMQDCEDIS</sequence>
<gene>
    <name evidence="1" type="ORF">BJX68DRAFT_256522</name>
</gene>
<dbReference type="InterPro" id="IPR011009">
    <property type="entry name" value="Kinase-like_dom_sf"/>
</dbReference>
<dbReference type="PANTHER" id="PTHR21310:SF15">
    <property type="entry name" value="AMINOGLYCOSIDE PHOSPHOTRANSFERASE DOMAIN-CONTAINING PROTEIN"/>
    <property type="match status" value="1"/>
</dbReference>
<protein>
    <recommendedName>
        <fullName evidence="3">Aminoglycoside phosphotransferase domain-containing protein</fullName>
    </recommendedName>
</protein>
<proteinExistence type="predicted"/>
<evidence type="ECO:0000313" key="2">
    <source>
        <dbReference type="Proteomes" id="UP001610444"/>
    </source>
</evidence>
<organism evidence="1 2">
    <name type="scientific">Aspergillus pseudodeflectus</name>
    <dbReference type="NCBI Taxonomy" id="176178"/>
    <lineage>
        <taxon>Eukaryota</taxon>
        <taxon>Fungi</taxon>
        <taxon>Dikarya</taxon>
        <taxon>Ascomycota</taxon>
        <taxon>Pezizomycotina</taxon>
        <taxon>Eurotiomycetes</taxon>
        <taxon>Eurotiomycetidae</taxon>
        <taxon>Eurotiales</taxon>
        <taxon>Aspergillaceae</taxon>
        <taxon>Aspergillus</taxon>
        <taxon>Aspergillus subgen. Nidulantes</taxon>
    </lineage>
</organism>
<evidence type="ECO:0008006" key="3">
    <source>
        <dbReference type="Google" id="ProtNLM"/>
    </source>
</evidence>
<dbReference type="PANTHER" id="PTHR21310">
    <property type="entry name" value="AMINOGLYCOSIDE PHOSPHOTRANSFERASE-RELATED-RELATED"/>
    <property type="match status" value="1"/>
</dbReference>
<keyword evidence="2" id="KW-1185">Reference proteome</keyword>